<evidence type="ECO:0000313" key="1">
    <source>
        <dbReference type="EMBL" id="EIY16609.1"/>
    </source>
</evidence>
<evidence type="ECO:0000313" key="2">
    <source>
        <dbReference type="EMBL" id="EIY17308.1"/>
    </source>
</evidence>
<proteinExistence type="predicted"/>
<dbReference type="HOGENOM" id="CLU_3022191_0_0_10"/>
<protein>
    <submittedName>
        <fullName evidence="1">Uncharacterized protein</fullName>
    </submittedName>
</protein>
<dbReference type="PATRIC" id="fig|997874.3.peg.6263"/>
<dbReference type="EMBL" id="AGXG01000152">
    <property type="protein sequence ID" value="EIY17308.1"/>
    <property type="molecule type" value="Genomic_DNA"/>
</dbReference>
<gene>
    <name evidence="2" type="ORF">HMPREF1062_06089</name>
    <name evidence="1" type="ORF">HMPREF1062_06268</name>
</gene>
<sequence length="55" mass="6582">MIFSETKVTEIYRMADDFCKEIAQFRGKYMVEDKDIEYSMPRSFNITLFSTPFLP</sequence>
<organism evidence="1 3">
    <name type="scientific">Bacteroides cellulosilyticus CL02T12C19</name>
    <dbReference type="NCBI Taxonomy" id="997874"/>
    <lineage>
        <taxon>Bacteria</taxon>
        <taxon>Pseudomonadati</taxon>
        <taxon>Bacteroidota</taxon>
        <taxon>Bacteroidia</taxon>
        <taxon>Bacteroidales</taxon>
        <taxon>Bacteroidaceae</taxon>
        <taxon>Bacteroides</taxon>
    </lineage>
</organism>
<evidence type="ECO:0000313" key="3">
    <source>
        <dbReference type="Proteomes" id="UP000003741"/>
    </source>
</evidence>
<dbReference type="AlphaFoldDB" id="I9E9S4"/>
<keyword evidence="3" id="KW-1185">Reference proteome</keyword>
<comment type="caution">
    <text evidence="1">The sequence shown here is derived from an EMBL/GenBank/DDBJ whole genome shotgun (WGS) entry which is preliminary data.</text>
</comment>
<reference evidence="1 3" key="1">
    <citation type="submission" date="2012-02" db="EMBL/GenBank/DDBJ databases">
        <title>The Genome Sequence of Bacteroides cellulosilyticus CL02T12C19.</title>
        <authorList>
            <consortium name="The Broad Institute Genome Sequencing Platform"/>
            <person name="Earl A."/>
            <person name="Ward D."/>
            <person name="Feldgarden M."/>
            <person name="Gevers D."/>
            <person name="Zitomersky N.L."/>
            <person name="Coyne M.J."/>
            <person name="Comstock L.E."/>
            <person name="Young S.K."/>
            <person name="Zeng Q."/>
            <person name="Gargeya S."/>
            <person name="Fitzgerald M."/>
            <person name="Haas B."/>
            <person name="Abouelleil A."/>
            <person name="Alvarado L."/>
            <person name="Arachchi H.M."/>
            <person name="Berlin A."/>
            <person name="Chapman S.B."/>
            <person name="Gearin G."/>
            <person name="Goldberg J."/>
            <person name="Griggs A."/>
            <person name="Gujja S."/>
            <person name="Hansen M."/>
            <person name="Heiman D."/>
            <person name="Howarth C."/>
            <person name="Larimer J."/>
            <person name="Lui A."/>
            <person name="MacDonald P.J.P."/>
            <person name="McCowen C."/>
            <person name="Montmayeur A."/>
            <person name="Murphy C."/>
            <person name="Neiman D."/>
            <person name="Pearson M."/>
            <person name="Priest M."/>
            <person name="Roberts A."/>
            <person name="Saif S."/>
            <person name="Shea T."/>
            <person name="Sisk P."/>
            <person name="Stolte C."/>
            <person name="Sykes S."/>
            <person name="Wortman J."/>
            <person name="Nusbaum C."/>
            <person name="Birren B."/>
        </authorList>
    </citation>
    <scope>NUCLEOTIDE SEQUENCE [LARGE SCALE GENOMIC DNA]</scope>
    <source>
        <strain evidence="1 3">CL02T12C19</strain>
    </source>
</reference>
<dbReference type="EMBL" id="AGXG01000161">
    <property type="protein sequence ID" value="EIY16609.1"/>
    <property type="molecule type" value="Genomic_DNA"/>
</dbReference>
<dbReference type="Proteomes" id="UP000003741">
    <property type="component" value="Unassembled WGS sequence"/>
</dbReference>
<name>I9E9S4_9BACE</name>
<accession>I9E9S4</accession>